<feature type="domain" description="Disease resistance N-terminal" evidence="6">
    <location>
        <begin position="10"/>
        <end position="75"/>
    </location>
</feature>
<reference evidence="8" key="2">
    <citation type="journal article" date="2017" name="Nat. Plants">
        <title>The Aegilops tauschii genome reveals multiple impacts of transposons.</title>
        <authorList>
            <person name="Zhao G."/>
            <person name="Zou C."/>
            <person name="Li K."/>
            <person name="Wang K."/>
            <person name="Li T."/>
            <person name="Gao L."/>
            <person name="Zhang X."/>
            <person name="Wang H."/>
            <person name="Yang Z."/>
            <person name="Liu X."/>
            <person name="Jiang W."/>
            <person name="Mao L."/>
            <person name="Kong X."/>
            <person name="Jiao Y."/>
            <person name="Jia J."/>
        </authorList>
    </citation>
    <scope>NUCLEOTIDE SEQUENCE [LARGE SCALE GENOMIC DNA]</scope>
    <source>
        <strain evidence="8">cv. AL8/78</strain>
    </source>
</reference>
<dbReference type="EnsemblPlants" id="AET6Gv20133000.2">
    <property type="protein sequence ID" value="AET6Gv20133000.2"/>
    <property type="gene ID" value="AET6Gv20133000"/>
</dbReference>
<dbReference type="EnsemblPlants" id="AET6Gv20133000.1">
    <property type="protein sequence ID" value="AET6Gv20133000.1"/>
    <property type="gene ID" value="AET6Gv20133000"/>
</dbReference>
<dbReference type="Proteomes" id="UP000015105">
    <property type="component" value="Chromosome 6D"/>
</dbReference>
<keyword evidence="2" id="KW-0433">Leucine-rich repeat</keyword>
<reference evidence="8" key="1">
    <citation type="journal article" date="2014" name="Science">
        <title>Ancient hybridizations among the ancestral genomes of bread wheat.</title>
        <authorList>
            <consortium name="International Wheat Genome Sequencing Consortium,"/>
            <person name="Marcussen T."/>
            <person name="Sandve S.R."/>
            <person name="Heier L."/>
            <person name="Spannagl M."/>
            <person name="Pfeifer M."/>
            <person name="Jakobsen K.S."/>
            <person name="Wulff B.B."/>
            <person name="Steuernagel B."/>
            <person name="Mayer K.F."/>
            <person name="Olsen O.A."/>
        </authorList>
    </citation>
    <scope>NUCLEOTIDE SEQUENCE [LARGE SCALE GENOMIC DNA]</scope>
    <source>
        <strain evidence="8">cv. AL8/78</strain>
    </source>
</reference>
<reference evidence="7" key="5">
    <citation type="journal article" date="2021" name="G3 (Bethesda)">
        <title>Aegilops tauschii genome assembly Aet v5.0 features greater sequence contiguity and improved annotation.</title>
        <authorList>
            <person name="Wang L."/>
            <person name="Zhu T."/>
            <person name="Rodriguez J.C."/>
            <person name="Deal K.R."/>
            <person name="Dubcovsky J."/>
            <person name="McGuire P.E."/>
            <person name="Lux T."/>
            <person name="Spannagl M."/>
            <person name="Mayer K.F.X."/>
            <person name="Baldrich P."/>
            <person name="Meyers B.C."/>
            <person name="Huo N."/>
            <person name="Gu Y.Q."/>
            <person name="Zhou H."/>
            <person name="Devos K.M."/>
            <person name="Bennetzen J.L."/>
            <person name="Unver T."/>
            <person name="Budak H."/>
            <person name="Gulick P.J."/>
            <person name="Galiba G."/>
            <person name="Kalapos B."/>
            <person name="Nelson D.R."/>
            <person name="Li P."/>
            <person name="You F.M."/>
            <person name="Luo M.C."/>
            <person name="Dvorak J."/>
        </authorList>
    </citation>
    <scope>NUCLEOTIDE SEQUENCE [LARGE SCALE GENOMIC DNA]</scope>
    <source>
        <strain evidence="7">cv. AL8/78</strain>
    </source>
</reference>
<dbReference type="GO" id="GO:0000166">
    <property type="term" value="F:nucleotide binding"/>
    <property type="evidence" value="ECO:0007669"/>
    <property type="project" value="UniProtKB-KW"/>
</dbReference>
<proteinExistence type="inferred from homology"/>
<dbReference type="Gramene" id="AET6Gv20133000.2">
    <property type="protein sequence ID" value="AET6Gv20133000.2"/>
    <property type="gene ID" value="AET6Gv20133000"/>
</dbReference>
<dbReference type="AlphaFoldDB" id="A0A453MXF4"/>
<evidence type="ECO:0000313" key="8">
    <source>
        <dbReference type="Proteomes" id="UP000015105"/>
    </source>
</evidence>
<dbReference type="Gene3D" id="1.20.5.4130">
    <property type="match status" value="1"/>
</dbReference>
<dbReference type="STRING" id="200361.A0A453MXF4"/>
<name>A0A453MXF4_AEGTS</name>
<dbReference type="InterPro" id="IPR041118">
    <property type="entry name" value="Rx_N"/>
</dbReference>
<keyword evidence="8" id="KW-1185">Reference proteome</keyword>
<evidence type="ECO:0000259" key="6">
    <source>
        <dbReference type="Pfam" id="PF18052"/>
    </source>
</evidence>
<organism evidence="7 8">
    <name type="scientific">Aegilops tauschii subsp. strangulata</name>
    <name type="common">Goatgrass</name>
    <dbReference type="NCBI Taxonomy" id="200361"/>
    <lineage>
        <taxon>Eukaryota</taxon>
        <taxon>Viridiplantae</taxon>
        <taxon>Streptophyta</taxon>
        <taxon>Embryophyta</taxon>
        <taxon>Tracheophyta</taxon>
        <taxon>Spermatophyta</taxon>
        <taxon>Magnoliopsida</taxon>
        <taxon>Liliopsida</taxon>
        <taxon>Poales</taxon>
        <taxon>Poaceae</taxon>
        <taxon>BOP clade</taxon>
        <taxon>Pooideae</taxon>
        <taxon>Triticodae</taxon>
        <taxon>Triticeae</taxon>
        <taxon>Triticinae</taxon>
        <taxon>Aegilops</taxon>
    </lineage>
</organism>
<dbReference type="GO" id="GO:0006952">
    <property type="term" value="P:defense response"/>
    <property type="evidence" value="ECO:0007669"/>
    <property type="project" value="UniProtKB-KW"/>
</dbReference>
<sequence length="87" mass="10054">MTMVLDAFASYVQNMLTEMVSEEVHMLLGVGDEIKKMDVKLKDLKNFLADADRRNITDESVQEWAAQLKRAMYEATGSIKLGWLQWR</sequence>
<keyword evidence="5" id="KW-0611">Plant defense</keyword>
<evidence type="ECO:0000256" key="2">
    <source>
        <dbReference type="ARBA" id="ARBA00022614"/>
    </source>
</evidence>
<evidence type="ECO:0000256" key="5">
    <source>
        <dbReference type="ARBA" id="ARBA00022821"/>
    </source>
</evidence>
<accession>A0A453MXF4</accession>
<dbReference type="EnsemblPlants" id="AET6Gv20133000.3">
    <property type="protein sequence ID" value="AET6Gv20133000.3"/>
    <property type="gene ID" value="AET6Gv20133000"/>
</dbReference>
<protein>
    <recommendedName>
        <fullName evidence="6">Disease resistance N-terminal domain-containing protein</fullName>
    </recommendedName>
</protein>
<evidence type="ECO:0000256" key="4">
    <source>
        <dbReference type="ARBA" id="ARBA00022741"/>
    </source>
</evidence>
<evidence type="ECO:0000256" key="3">
    <source>
        <dbReference type="ARBA" id="ARBA00022737"/>
    </source>
</evidence>
<dbReference type="Gramene" id="AET6Gv20133000.1">
    <property type="protein sequence ID" value="AET6Gv20133000.1"/>
    <property type="gene ID" value="AET6Gv20133000"/>
</dbReference>
<dbReference type="Pfam" id="PF18052">
    <property type="entry name" value="Rx_N"/>
    <property type="match status" value="1"/>
</dbReference>
<keyword evidence="3" id="KW-0677">Repeat</keyword>
<evidence type="ECO:0000313" key="7">
    <source>
        <dbReference type="EnsemblPlants" id="AET6Gv20133000.2"/>
    </source>
</evidence>
<comment type="similarity">
    <text evidence="1">Belongs to the disease resistance NB-LRR family.</text>
</comment>
<dbReference type="Gramene" id="AET6Gv20133000.3">
    <property type="protein sequence ID" value="AET6Gv20133000.3"/>
    <property type="gene ID" value="AET6Gv20133000"/>
</dbReference>
<keyword evidence="4" id="KW-0547">Nucleotide-binding</keyword>
<reference evidence="7" key="3">
    <citation type="journal article" date="2017" name="Nature">
        <title>Genome sequence of the progenitor of the wheat D genome Aegilops tauschii.</title>
        <authorList>
            <person name="Luo M.C."/>
            <person name="Gu Y.Q."/>
            <person name="Puiu D."/>
            <person name="Wang H."/>
            <person name="Twardziok S.O."/>
            <person name="Deal K.R."/>
            <person name="Huo N."/>
            <person name="Zhu T."/>
            <person name="Wang L."/>
            <person name="Wang Y."/>
            <person name="McGuire P.E."/>
            <person name="Liu S."/>
            <person name="Long H."/>
            <person name="Ramasamy R.K."/>
            <person name="Rodriguez J.C."/>
            <person name="Van S.L."/>
            <person name="Yuan L."/>
            <person name="Wang Z."/>
            <person name="Xia Z."/>
            <person name="Xiao L."/>
            <person name="Anderson O.D."/>
            <person name="Ouyang S."/>
            <person name="Liang Y."/>
            <person name="Zimin A.V."/>
            <person name="Pertea G."/>
            <person name="Qi P."/>
            <person name="Bennetzen J.L."/>
            <person name="Dai X."/>
            <person name="Dawson M.W."/>
            <person name="Muller H.G."/>
            <person name="Kugler K."/>
            <person name="Rivarola-Duarte L."/>
            <person name="Spannagl M."/>
            <person name="Mayer K.F.X."/>
            <person name="Lu F.H."/>
            <person name="Bevan M.W."/>
            <person name="Leroy P."/>
            <person name="Li P."/>
            <person name="You F.M."/>
            <person name="Sun Q."/>
            <person name="Liu Z."/>
            <person name="Lyons E."/>
            <person name="Wicker T."/>
            <person name="Salzberg S.L."/>
            <person name="Devos K.M."/>
            <person name="Dvorak J."/>
        </authorList>
    </citation>
    <scope>NUCLEOTIDE SEQUENCE [LARGE SCALE GENOMIC DNA]</scope>
    <source>
        <strain evidence="7">cv. AL8/78</strain>
    </source>
</reference>
<evidence type="ECO:0000256" key="1">
    <source>
        <dbReference type="ARBA" id="ARBA00008894"/>
    </source>
</evidence>
<reference evidence="7" key="4">
    <citation type="submission" date="2019-03" db="UniProtKB">
        <authorList>
            <consortium name="EnsemblPlants"/>
        </authorList>
    </citation>
    <scope>IDENTIFICATION</scope>
</reference>